<evidence type="ECO:0000313" key="1">
    <source>
        <dbReference type="EMBL" id="MBX25449.1"/>
    </source>
</evidence>
<reference evidence="1" key="1">
    <citation type="submission" date="2018-02" db="EMBL/GenBank/DDBJ databases">
        <title>Rhizophora mucronata_Transcriptome.</title>
        <authorList>
            <person name="Meera S.P."/>
            <person name="Sreeshan A."/>
            <person name="Augustine A."/>
        </authorList>
    </citation>
    <scope>NUCLEOTIDE SEQUENCE</scope>
    <source>
        <tissue evidence="1">Leaf</tissue>
    </source>
</reference>
<dbReference type="EMBL" id="GGEC01044965">
    <property type="protein sequence ID" value="MBX25449.1"/>
    <property type="molecule type" value="Transcribed_RNA"/>
</dbReference>
<protein>
    <submittedName>
        <fullName evidence="1">Putative ADP-ribosylation factor GTPase-activating protein AGD14 isoform X1</fullName>
    </submittedName>
</protein>
<proteinExistence type="predicted"/>
<name>A0A2P2M5E9_RHIMU</name>
<accession>A0A2P2M5E9</accession>
<organism evidence="1">
    <name type="scientific">Rhizophora mucronata</name>
    <name type="common">Asiatic mangrove</name>
    <dbReference type="NCBI Taxonomy" id="61149"/>
    <lineage>
        <taxon>Eukaryota</taxon>
        <taxon>Viridiplantae</taxon>
        <taxon>Streptophyta</taxon>
        <taxon>Embryophyta</taxon>
        <taxon>Tracheophyta</taxon>
        <taxon>Spermatophyta</taxon>
        <taxon>Magnoliopsida</taxon>
        <taxon>eudicotyledons</taxon>
        <taxon>Gunneridae</taxon>
        <taxon>Pentapetalae</taxon>
        <taxon>rosids</taxon>
        <taxon>fabids</taxon>
        <taxon>Malpighiales</taxon>
        <taxon>Rhizophoraceae</taxon>
        <taxon>Rhizophora</taxon>
    </lineage>
</organism>
<sequence length="35" mass="4102">MLNEVPQSLNITAIRNRLSLWIPFFKINVSCTLRI</sequence>
<dbReference type="AlphaFoldDB" id="A0A2P2M5E9"/>